<keyword evidence="2" id="KW-1185">Reference proteome</keyword>
<dbReference type="EMBL" id="ML979034">
    <property type="protein sequence ID" value="KAF1922330.1"/>
    <property type="molecule type" value="Genomic_DNA"/>
</dbReference>
<dbReference type="OrthoDB" id="2993351at2759"/>
<dbReference type="RefSeq" id="XP_033442583.1">
    <property type="nucleotide sequence ID" value="XM_033594557.1"/>
</dbReference>
<accession>A0A6A5R574</accession>
<sequence length="102" mass="11832">MLQSSDQYRCIGKGFCGGIWTLGSCQDNDERQIVMKREDSRPGRSVTNDYNTHLQLLQSALQQPPSMTLSISRYHKLSHNRAPQLRVWSLPAWINWKECLRV</sequence>
<dbReference type="GeneID" id="54352225"/>
<dbReference type="Proteomes" id="UP000800082">
    <property type="component" value="Unassembled WGS sequence"/>
</dbReference>
<dbReference type="AlphaFoldDB" id="A0A6A5R574"/>
<organism evidence="1 2">
    <name type="scientific">Didymella exigua CBS 183.55</name>
    <dbReference type="NCBI Taxonomy" id="1150837"/>
    <lineage>
        <taxon>Eukaryota</taxon>
        <taxon>Fungi</taxon>
        <taxon>Dikarya</taxon>
        <taxon>Ascomycota</taxon>
        <taxon>Pezizomycotina</taxon>
        <taxon>Dothideomycetes</taxon>
        <taxon>Pleosporomycetidae</taxon>
        <taxon>Pleosporales</taxon>
        <taxon>Pleosporineae</taxon>
        <taxon>Didymellaceae</taxon>
        <taxon>Didymella</taxon>
    </lineage>
</organism>
<protein>
    <submittedName>
        <fullName evidence="1">Uncharacterized protein</fullName>
    </submittedName>
</protein>
<proteinExistence type="predicted"/>
<name>A0A6A5R574_9PLEO</name>
<gene>
    <name evidence="1" type="ORF">M421DRAFT_427032</name>
</gene>
<evidence type="ECO:0000313" key="2">
    <source>
        <dbReference type="Proteomes" id="UP000800082"/>
    </source>
</evidence>
<reference evidence="1" key="1">
    <citation type="journal article" date="2020" name="Stud. Mycol.">
        <title>101 Dothideomycetes genomes: a test case for predicting lifestyles and emergence of pathogens.</title>
        <authorList>
            <person name="Haridas S."/>
            <person name="Albert R."/>
            <person name="Binder M."/>
            <person name="Bloem J."/>
            <person name="Labutti K."/>
            <person name="Salamov A."/>
            <person name="Andreopoulos B."/>
            <person name="Baker S."/>
            <person name="Barry K."/>
            <person name="Bills G."/>
            <person name="Bluhm B."/>
            <person name="Cannon C."/>
            <person name="Castanera R."/>
            <person name="Culley D."/>
            <person name="Daum C."/>
            <person name="Ezra D."/>
            <person name="Gonzalez J."/>
            <person name="Henrissat B."/>
            <person name="Kuo A."/>
            <person name="Liang C."/>
            <person name="Lipzen A."/>
            <person name="Lutzoni F."/>
            <person name="Magnuson J."/>
            <person name="Mondo S."/>
            <person name="Nolan M."/>
            <person name="Ohm R."/>
            <person name="Pangilinan J."/>
            <person name="Park H.-J."/>
            <person name="Ramirez L."/>
            <person name="Alfaro M."/>
            <person name="Sun H."/>
            <person name="Tritt A."/>
            <person name="Yoshinaga Y."/>
            <person name="Zwiers L.-H."/>
            <person name="Turgeon B."/>
            <person name="Goodwin S."/>
            <person name="Spatafora J."/>
            <person name="Crous P."/>
            <person name="Grigoriev I."/>
        </authorList>
    </citation>
    <scope>NUCLEOTIDE SEQUENCE</scope>
    <source>
        <strain evidence="1">CBS 183.55</strain>
    </source>
</reference>
<evidence type="ECO:0000313" key="1">
    <source>
        <dbReference type="EMBL" id="KAF1922330.1"/>
    </source>
</evidence>